<dbReference type="AlphaFoldDB" id="J9FHB7"/>
<name>J9FHB7_9ZZZZ</name>
<comment type="caution">
    <text evidence="1">The sequence shown here is derived from an EMBL/GenBank/DDBJ whole genome shotgun (WGS) entry which is preliminary data.</text>
</comment>
<reference evidence="1" key="1">
    <citation type="journal article" date="2012" name="PLoS ONE">
        <title>Gene sets for utilization of primary and secondary nutrition supplies in the distal gut of endangered iberian lynx.</title>
        <authorList>
            <person name="Alcaide M."/>
            <person name="Messina E."/>
            <person name="Richter M."/>
            <person name="Bargiela R."/>
            <person name="Peplies J."/>
            <person name="Huws S.A."/>
            <person name="Newbold C.J."/>
            <person name="Golyshin P.N."/>
            <person name="Simon M.A."/>
            <person name="Lopez G."/>
            <person name="Yakimov M.M."/>
            <person name="Ferrer M."/>
        </authorList>
    </citation>
    <scope>NUCLEOTIDE SEQUENCE</scope>
</reference>
<dbReference type="GO" id="GO:0008887">
    <property type="term" value="F:glycerate kinase activity"/>
    <property type="evidence" value="ECO:0007669"/>
    <property type="project" value="UniProtKB-EC"/>
</dbReference>
<gene>
    <name evidence="1" type="ORF">EVA_17577</name>
</gene>
<dbReference type="InterPro" id="IPR018193">
    <property type="entry name" value="Glyc_kinase_flavodox-like_fold"/>
</dbReference>
<dbReference type="EC" id="2.7.1.31" evidence="1"/>
<accession>J9FHB7</accession>
<protein>
    <submittedName>
        <fullName evidence="1">Glycerate kinase</fullName>
        <ecNumber evidence="1">2.7.1.31</ecNumber>
    </submittedName>
</protein>
<dbReference type="InterPro" id="IPR004381">
    <property type="entry name" value="Glycerate_kinase"/>
</dbReference>
<sequence length="120" mass="12419">MIKIVAIPDSFKGSLSAARVAAILKKAADETFESASFLSLPLADGGEGTLDVLHRALGGVFFSHDVTGACGQPVRARYLSVGDTAYVEFAEAAGFSMRLPGFNAANTTSLGVGQMMGYAI</sequence>
<keyword evidence="1" id="KW-0808">Transferase</keyword>
<proteinExistence type="predicted"/>
<dbReference type="Pfam" id="PF02595">
    <property type="entry name" value="Gly_kinase"/>
    <property type="match status" value="1"/>
</dbReference>
<dbReference type="PANTHER" id="PTHR21599:SF0">
    <property type="entry name" value="GLYCERATE KINASE"/>
    <property type="match status" value="1"/>
</dbReference>
<dbReference type="SUPFAM" id="SSF110738">
    <property type="entry name" value="Glycerate kinase I"/>
    <property type="match status" value="1"/>
</dbReference>
<dbReference type="InterPro" id="IPR036129">
    <property type="entry name" value="Glycerate_kinase_sf"/>
</dbReference>
<feature type="non-terminal residue" evidence="1">
    <location>
        <position position="120"/>
    </location>
</feature>
<organism evidence="1">
    <name type="scientific">gut metagenome</name>
    <dbReference type="NCBI Taxonomy" id="749906"/>
    <lineage>
        <taxon>unclassified sequences</taxon>
        <taxon>metagenomes</taxon>
        <taxon>organismal metagenomes</taxon>
    </lineage>
</organism>
<dbReference type="Gene3D" id="3.90.1510.10">
    <property type="entry name" value="Glycerate kinase, domain 2"/>
    <property type="match status" value="1"/>
</dbReference>
<dbReference type="GO" id="GO:0031388">
    <property type="term" value="P:organic acid phosphorylation"/>
    <property type="evidence" value="ECO:0007669"/>
    <property type="project" value="InterPro"/>
</dbReference>
<dbReference type="PANTHER" id="PTHR21599">
    <property type="entry name" value="GLYCERATE KINASE"/>
    <property type="match status" value="1"/>
</dbReference>
<evidence type="ECO:0000313" key="1">
    <source>
        <dbReference type="EMBL" id="EJW94316.1"/>
    </source>
</evidence>
<keyword evidence="1" id="KW-0418">Kinase</keyword>
<dbReference type="EMBL" id="AMCI01006452">
    <property type="protein sequence ID" value="EJW94316.1"/>
    <property type="molecule type" value="Genomic_DNA"/>
</dbReference>